<dbReference type="InterPro" id="IPR036388">
    <property type="entry name" value="WH-like_DNA-bd_sf"/>
</dbReference>
<dbReference type="EMBL" id="CP034699">
    <property type="protein sequence ID" value="AZT44437.1"/>
    <property type="molecule type" value="Genomic_DNA"/>
</dbReference>
<evidence type="ECO:0000256" key="3">
    <source>
        <dbReference type="SAM" id="Phobius"/>
    </source>
</evidence>
<proteinExistence type="predicted"/>
<name>A0A3T0C4U4_SALET</name>
<organism evidence="5">
    <name type="scientific">Salmonella enterica subsp. enterica serovar Karamoja</name>
    <dbReference type="NCBI Taxonomy" id="2500153"/>
    <lineage>
        <taxon>Bacteria</taxon>
        <taxon>Pseudomonadati</taxon>
        <taxon>Pseudomonadota</taxon>
        <taxon>Gammaproteobacteria</taxon>
        <taxon>Enterobacterales</taxon>
        <taxon>Enterobacteriaceae</taxon>
        <taxon>Salmonella</taxon>
    </lineage>
</organism>
<evidence type="ECO:0000256" key="2">
    <source>
        <dbReference type="PROSITE-ProRule" id="PRU01091"/>
    </source>
</evidence>
<sequence>MRVTYIINDWAMDVTLHRLKNRQTKEVRATNGHVLRLLQVFVAHPGETLPAYFLIQSVWQNKPVGINSLRVAIRALRMALDDDQKPQTVILTVPGKGYQLNPDYLEIMAAPVSVPAERVPPDVPLTSPPHVTELPATSVVSPGNGVVPETPSRWIFARLVLVPLALTALYFLTRG</sequence>
<keyword evidence="3" id="KW-0472">Membrane</keyword>
<keyword evidence="3" id="KW-1133">Transmembrane helix</keyword>
<geneLocation type="plasmid" evidence="6">
    <name>pRSE40</name>
</geneLocation>
<evidence type="ECO:0000313" key="5">
    <source>
        <dbReference type="EMBL" id="AZT39663.1"/>
    </source>
</evidence>
<dbReference type="GO" id="GO:0006355">
    <property type="term" value="P:regulation of DNA-templated transcription"/>
    <property type="evidence" value="ECO:0007669"/>
    <property type="project" value="InterPro"/>
</dbReference>
<dbReference type="EMBL" id="CP034710">
    <property type="protein sequence ID" value="AZT39663.1"/>
    <property type="molecule type" value="Genomic_DNA"/>
</dbReference>
<accession>A0A3T0C4U4</accession>
<reference evidence="5" key="1">
    <citation type="submission" date="2018-12" db="EMBL/GenBank/DDBJ databases">
        <title>Complete genome sequences of twenty non-typhoidal Salmonella isolates from Rwanda.</title>
        <authorList>
            <person name="Byukusenge M."/>
            <person name="Li L."/>
            <person name="Subhashinie K."/>
            <person name="Nzayirambaho M."/>
            <person name="Kuchipudi S.V."/>
            <person name="Jayarao B.M."/>
        </authorList>
    </citation>
    <scope>NUCLEOTIDE SEQUENCE</scope>
    <source>
        <strain evidence="5">RSE21</strain>
        <strain evidence="6">RSE40</strain>
        <plasmid evidence="5">pRSE21</plasmid>
        <plasmid evidence="6">pRSE40</plasmid>
    </source>
</reference>
<feature type="DNA-binding region" description="OmpR/PhoB-type" evidence="2">
    <location>
        <begin position="2"/>
        <end position="102"/>
    </location>
</feature>
<dbReference type="PROSITE" id="PS51755">
    <property type="entry name" value="OMPR_PHOB"/>
    <property type="match status" value="1"/>
</dbReference>
<geneLocation type="plasmid" evidence="5">
    <name>pRSE21</name>
</geneLocation>
<dbReference type="SUPFAM" id="SSF46894">
    <property type="entry name" value="C-terminal effector domain of the bipartite response regulators"/>
    <property type="match status" value="1"/>
</dbReference>
<dbReference type="CDD" id="cd00383">
    <property type="entry name" value="trans_reg_C"/>
    <property type="match status" value="1"/>
</dbReference>
<evidence type="ECO:0000259" key="4">
    <source>
        <dbReference type="PROSITE" id="PS51755"/>
    </source>
</evidence>
<feature type="transmembrane region" description="Helical" evidence="3">
    <location>
        <begin position="154"/>
        <end position="172"/>
    </location>
</feature>
<protein>
    <recommendedName>
        <fullName evidence="4">OmpR/PhoB-type domain-containing protein</fullName>
    </recommendedName>
</protein>
<keyword evidence="1 2" id="KW-0238">DNA-binding</keyword>
<gene>
    <name evidence="6" type="ORF">EL007_24600</name>
    <name evidence="5" type="ORF">ELZ88_24340</name>
</gene>
<dbReference type="Pfam" id="PF00486">
    <property type="entry name" value="Trans_reg_C"/>
    <property type="match status" value="1"/>
</dbReference>
<dbReference type="GO" id="GO:0000160">
    <property type="term" value="P:phosphorelay signal transduction system"/>
    <property type="evidence" value="ECO:0007669"/>
    <property type="project" value="InterPro"/>
</dbReference>
<evidence type="ECO:0000256" key="1">
    <source>
        <dbReference type="ARBA" id="ARBA00023125"/>
    </source>
</evidence>
<keyword evidence="5" id="KW-0614">Plasmid</keyword>
<dbReference type="SMART" id="SM00862">
    <property type="entry name" value="Trans_reg_C"/>
    <property type="match status" value="1"/>
</dbReference>
<dbReference type="Gene3D" id="1.10.10.10">
    <property type="entry name" value="Winged helix-like DNA-binding domain superfamily/Winged helix DNA-binding domain"/>
    <property type="match status" value="1"/>
</dbReference>
<dbReference type="GO" id="GO:0003677">
    <property type="term" value="F:DNA binding"/>
    <property type="evidence" value="ECO:0007669"/>
    <property type="project" value="UniProtKB-UniRule"/>
</dbReference>
<dbReference type="RefSeq" id="WP_168445681.1">
    <property type="nucleotide sequence ID" value="NZ_CP034710.1"/>
</dbReference>
<evidence type="ECO:0000313" key="6">
    <source>
        <dbReference type="EMBL" id="AZT44437.1"/>
    </source>
</evidence>
<dbReference type="InterPro" id="IPR001867">
    <property type="entry name" value="OmpR/PhoB-type_DNA-bd"/>
</dbReference>
<feature type="domain" description="OmpR/PhoB-type" evidence="4">
    <location>
        <begin position="2"/>
        <end position="102"/>
    </location>
</feature>
<dbReference type="AlphaFoldDB" id="A0A3T0C4U4"/>
<dbReference type="InterPro" id="IPR016032">
    <property type="entry name" value="Sig_transdc_resp-reg_C-effctor"/>
</dbReference>
<keyword evidence="3" id="KW-0812">Transmembrane</keyword>